<name>A0AAE0GW80_9CHLO</name>
<dbReference type="PANTHER" id="PTHR46481:SF10">
    <property type="entry name" value="ZINC FINGER BED DOMAIN-CONTAINING PROTEIN 39"/>
    <property type="match status" value="1"/>
</dbReference>
<keyword evidence="6" id="KW-0175">Coiled coil</keyword>
<evidence type="ECO:0000256" key="6">
    <source>
        <dbReference type="SAM" id="Coils"/>
    </source>
</evidence>
<evidence type="ECO:0000256" key="3">
    <source>
        <dbReference type="ARBA" id="ARBA00022771"/>
    </source>
</evidence>
<evidence type="ECO:0000313" key="8">
    <source>
        <dbReference type="EMBL" id="KAK3285343.1"/>
    </source>
</evidence>
<keyword evidence="9" id="KW-1185">Reference proteome</keyword>
<dbReference type="InterPro" id="IPR052035">
    <property type="entry name" value="ZnF_BED_domain_contain"/>
</dbReference>
<dbReference type="InterPro" id="IPR036236">
    <property type="entry name" value="Znf_C2H2_sf"/>
</dbReference>
<gene>
    <name evidence="8" type="ORF">CYMTET_7045</name>
</gene>
<evidence type="ECO:0008006" key="10">
    <source>
        <dbReference type="Google" id="ProtNLM"/>
    </source>
</evidence>
<dbReference type="PANTHER" id="PTHR46481">
    <property type="entry name" value="ZINC FINGER BED DOMAIN-CONTAINING PROTEIN 4"/>
    <property type="match status" value="1"/>
</dbReference>
<reference evidence="8 9" key="1">
    <citation type="journal article" date="2015" name="Genome Biol. Evol.">
        <title>Comparative Genomics of a Bacterivorous Green Alga Reveals Evolutionary Causalities and Consequences of Phago-Mixotrophic Mode of Nutrition.</title>
        <authorList>
            <person name="Burns J.A."/>
            <person name="Paasch A."/>
            <person name="Narechania A."/>
            <person name="Kim E."/>
        </authorList>
    </citation>
    <scope>NUCLEOTIDE SEQUENCE [LARGE SCALE GENOMIC DNA]</scope>
    <source>
        <strain evidence="8 9">PLY_AMNH</strain>
    </source>
</reference>
<keyword evidence="2" id="KW-0479">Metal-binding</keyword>
<dbReference type="AlphaFoldDB" id="A0AAE0GW80"/>
<dbReference type="Proteomes" id="UP001190700">
    <property type="component" value="Unassembled WGS sequence"/>
</dbReference>
<feature type="region of interest" description="Disordered" evidence="7">
    <location>
        <begin position="1"/>
        <end position="45"/>
    </location>
</feature>
<evidence type="ECO:0000256" key="2">
    <source>
        <dbReference type="ARBA" id="ARBA00022723"/>
    </source>
</evidence>
<evidence type="ECO:0000256" key="7">
    <source>
        <dbReference type="SAM" id="MobiDB-lite"/>
    </source>
</evidence>
<keyword evidence="4" id="KW-0862">Zinc</keyword>
<dbReference type="SUPFAM" id="SSF57667">
    <property type="entry name" value="beta-beta-alpha zinc fingers"/>
    <property type="match status" value="1"/>
</dbReference>
<dbReference type="EMBL" id="LGRX02001870">
    <property type="protein sequence ID" value="KAK3285343.1"/>
    <property type="molecule type" value="Genomic_DNA"/>
</dbReference>
<protein>
    <recommendedName>
        <fullName evidence="10">Chromo domain-containing protein</fullName>
    </recommendedName>
</protein>
<keyword evidence="5" id="KW-0539">Nucleus</keyword>
<proteinExistence type="predicted"/>
<dbReference type="SMART" id="SM00614">
    <property type="entry name" value="ZnF_BED"/>
    <property type="match status" value="1"/>
</dbReference>
<comment type="subcellular location">
    <subcellularLocation>
        <location evidence="1">Nucleus</location>
    </subcellularLocation>
</comment>
<dbReference type="GO" id="GO:0008270">
    <property type="term" value="F:zinc ion binding"/>
    <property type="evidence" value="ECO:0007669"/>
    <property type="project" value="UniProtKB-KW"/>
</dbReference>
<evidence type="ECO:0000313" key="9">
    <source>
        <dbReference type="Proteomes" id="UP001190700"/>
    </source>
</evidence>
<sequence length="553" mass="61729">MGKRGRGPARAKARSSSSGVTLVAQGKGLVKRSQQNPFDPAGSDETDYAVRVIKAERVKGDAAQWLVGWEGFSDKEDTGHLAGYEAEIREFRERKKAEASKAESEVAAQKRKRIEEEELRSIEDDGFEDAQGGKRRSAVCKHFRIQKNETGKVANVRCCLCPPESKSIPYSGNTTNLRVHLTSCHKDEYCKLLEGNGSDAGTTETEGSSQHTLDALVPQVSAEKRDELHKLITKWLVRCGRPLTLPEHDQEFREVFYCLTKGQYVPPTYHTVVENVLKLSVEGKERLVRSLKDLKEEGILPSMCRDMWSQGGISIFGILVYWLDEYFEVHERLLAAIPFSNVRHTGVELEKATKVACAEVGLGEYSDAVDDKMTTVCDTIHATCSDNASNIVSAGWESFDGHECCDHTIALIVLAFLDQPNVKKVAVQMYDVESPLKANSAAPNPDGSVYRHHQLMLHEWEIFRESMYLLRYAKEAVDLLQSTKTVTAILFLPVAGRLADISHPTTPLKFENDRVVITNEDVKEARARVRVHGVHISLVQPYICKTANSRTSP</sequence>
<evidence type="ECO:0000256" key="1">
    <source>
        <dbReference type="ARBA" id="ARBA00004123"/>
    </source>
</evidence>
<feature type="compositionally biased region" description="Basic residues" evidence="7">
    <location>
        <begin position="1"/>
        <end position="13"/>
    </location>
</feature>
<comment type="caution">
    <text evidence="8">The sequence shown here is derived from an EMBL/GenBank/DDBJ whole genome shotgun (WGS) entry which is preliminary data.</text>
</comment>
<feature type="coiled-coil region" evidence="6">
    <location>
        <begin position="81"/>
        <end position="119"/>
    </location>
</feature>
<evidence type="ECO:0000256" key="4">
    <source>
        <dbReference type="ARBA" id="ARBA00022833"/>
    </source>
</evidence>
<keyword evidence="3" id="KW-0863">Zinc-finger</keyword>
<organism evidence="8 9">
    <name type="scientific">Cymbomonas tetramitiformis</name>
    <dbReference type="NCBI Taxonomy" id="36881"/>
    <lineage>
        <taxon>Eukaryota</taxon>
        <taxon>Viridiplantae</taxon>
        <taxon>Chlorophyta</taxon>
        <taxon>Pyramimonadophyceae</taxon>
        <taxon>Pyramimonadales</taxon>
        <taxon>Pyramimonadaceae</taxon>
        <taxon>Cymbomonas</taxon>
    </lineage>
</organism>
<dbReference type="GO" id="GO:0005634">
    <property type="term" value="C:nucleus"/>
    <property type="evidence" value="ECO:0007669"/>
    <property type="project" value="UniProtKB-SubCell"/>
</dbReference>
<accession>A0AAE0GW80</accession>
<evidence type="ECO:0000256" key="5">
    <source>
        <dbReference type="ARBA" id="ARBA00023242"/>
    </source>
</evidence>